<reference evidence="2" key="2">
    <citation type="submission" date="2015-04" db="UniProtKB">
        <authorList>
            <consortium name="EnsemblPlants"/>
        </authorList>
    </citation>
    <scope>IDENTIFICATION</scope>
</reference>
<keyword evidence="3" id="KW-1185">Reference proteome</keyword>
<evidence type="ECO:0000256" key="1">
    <source>
        <dbReference type="SAM" id="MobiDB-lite"/>
    </source>
</evidence>
<dbReference type="AlphaFoldDB" id="A0A0D9Y9W5"/>
<protein>
    <submittedName>
        <fullName evidence="2">Uncharacterized protein</fullName>
    </submittedName>
</protein>
<reference evidence="2" key="1">
    <citation type="submission" date="2013-08" db="EMBL/GenBank/DDBJ databases">
        <title>Oryza genome evolution.</title>
        <authorList>
            <person name="Wing R.A."/>
            <person name="Panaud O."/>
            <person name="Oliveira A.C."/>
        </authorList>
    </citation>
    <scope>NUCLEOTIDE SEQUENCE</scope>
</reference>
<sequence>MEAMDELVQLAESMCQATSLLLGDDDPSDESNPCRPSTFLNAVALGNVQRSRPPSASPRAPTALDAIDKAVGKLKSVLDEEALRAEELMAPLESHCSGRRRRRLQWDSVQEVMDEAPPRLPPPRRRPPRRPPPHPPR</sequence>
<feature type="compositionally biased region" description="Basic residues" evidence="1">
    <location>
        <begin position="122"/>
        <end position="137"/>
    </location>
</feature>
<proteinExistence type="predicted"/>
<evidence type="ECO:0000313" key="3">
    <source>
        <dbReference type="Proteomes" id="UP000026961"/>
    </source>
</evidence>
<dbReference type="Gramene" id="OGLUM01G21520.1">
    <property type="protein sequence ID" value="OGLUM01G21520.1"/>
    <property type="gene ID" value="OGLUM01G21520"/>
</dbReference>
<dbReference type="HOGENOM" id="CLU_095140_1_0_1"/>
<organism evidence="2">
    <name type="scientific">Oryza glumipatula</name>
    <dbReference type="NCBI Taxonomy" id="40148"/>
    <lineage>
        <taxon>Eukaryota</taxon>
        <taxon>Viridiplantae</taxon>
        <taxon>Streptophyta</taxon>
        <taxon>Embryophyta</taxon>
        <taxon>Tracheophyta</taxon>
        <taxon>Spermatophyta</taxon>
        <taxon>Magnoliopsida</taxon>
        <taxon>Liliopsida</taxon>
        <taxon>Poales</taxon>
        <taxon>Poaceae</taxon>
        <taxon>BOP clade</taxon>
        <taxon>Oryzoideae</taxon>
        <taxon>Oryzeae</taxon>
        <taxon>Oryzinae</taxon>
        <taxon>Oryza</taxon>
    </lineage>
</organism>
<dbReference type="STRING" id="40148.A0A0D9Y9W5"/>
<reference evidence="2" key="3">
    <citation type="submission" date="2018-05" db="EMBL/GenBank/DDBJ databases">
        <title>OgluRS3 (Oryza glumaepatula Reference Sequence Version 3).</title>
        <authorList>
            <person name="Zhang J."/>
            <person name="Kudrna D."/>
            <person name="Lee S."/>
            <person name="Talag J."/>
            <person name="Welchert J."/>
            <person name="Wing R.A."/>
        </authorList>
    </citation>
    <scope>NUCLEOTIDE SEQUENCE [LARGE SCALE GENOMIC DNA]</scope>
</reference>
<dbReference type="Proteomes" id="UP000026961">
    <property type="component" value="Chromosome 1"/>
</dbReference>
<dbReference type="EnsemblPlants" id="OGLUM01G21520.1">
    <property type="protein sequence ID" value="OGLUM01G21520.1"/>
    <property type="gene ID" value="OGLUM01G21520"/>
</dbReference>
<accession>A0A0D9Y9W5</accession>
<feature type="region of interest" description="Disordered" evidence="1">
    <location>
        <begin position="95"/>
        <end position="137"/>
    </location>
</feature>
<dbReference type="eggNOG" id="KOG0446">
    <property type="taxonomic scope" value="Eukaryota"/>
</dbReference>
<evidence type="ECO:0000313" key="2">
    <source>
        <dbReference type="EnsemblPlants" id="OGLUM01G21520.1"/>
    </source>
</evidence>
<name>A0A0D9Y9W5_9ORYZ</name>